<keyword evidence="1" id="KW-0812">Transmembrane</keyword>
<keyword evidence="1" id="KW-1133">Transmembrane helix</keyword>
<keyword evidence="1" id="KW-0472">Membrane</keyword>
<accession>A0A6L5X029</accession>
<protein>
    <submittedName>
        <fullName evidence="2">DUF554 domain-containing protein</fullName>
    </submittedName>
</protein>
<sequence length="236" mass="24721">MPGLGTIFNVAAIIAGGILGCTVGSRVPERVRQTLMSANAVAVIFLGIGGTLAKMLTFSEGRFDTIGTMMMIGSLAIGGVIGELLNLERGFERLGEWLRKKTGNTKDAQFVDAFVTASLTVCIGAMAIVGSIEDGLFANHAILFAKGVLDFVIVLVMAASMGKGCAFAAIPVGIVQGTMTLLSSLMRSVMTDVVINNISYIGSILIFCVGINLFFGKKIRVANLLPALLIAGLWTI</sequence>
<dbReference type="RefSeq" id="WP_154521718.1">
    <property type="nucleotide sequence ID" value="NZ_VULZ01000001.1"/>
</dbReference>
<organism evidence="2 3">
    <name type="scientific">Porcincola intestinalis</name>
    <dbReference type="NCBI Taxonomy" id="2606632"/>
    <lineage>
        <taxon>Bacteria</taxon>
        <taxon>Bacillati</taxon>
        <taxon>Bacillota</taxon>
        <taxon>Clostridia</taxon>
        <taxon>Lachnospirales</taxon>
        <taxon>Lachnospiraceae</taxon>
        <taxon>Porcincola</taxon>
    </lineage>
</organism>
<feature type="transmembrane region" description="Helical" evidence="1">
    <location>
        <begin position="141"/>
        <end position="159"/>
    </location>
</feature>
<feature type="transmembrane region" description="Helical" evidence="1">
    <location>
        <begin position="198"/>
        <end position="215"/>
    </location>
</feature>
<feature type="transmembrane region" description="Helical" evidence="1">
    <location>
        <begin position="65"/>
        <end position="87"/>
    </location>
</feature>
<dbReference type="PANTHER" id="PTHR36111">
    <property type="entry name" value="INNER MEMBRANE PROTEIN-RELATED"/>
    <property type="match status" value="1"/>
</dbReference>
<dbReference type="PANTHER" id="PTHR36111:SF2">
    <property type="entry name" value="INNER MEMBRANE PROTEIN"/>
    <property type="match status" value="1"/>
</dbReference>
<proteinExistence type="predicted"/>
<evidence type="ECO:0000256" key="1">
    <source>
        <dbReference type="SAM" id="Phobius"/>
    </source>
</evidence>
<dbReference type="AlphaFoldDB" id="A0A6L5X029"/>
<evidence type="ECO:0000313" key="2">
    <source>
        <dbReference type="EMBL" id="MSS13600.1"/>
    </source>
</evidence>
<feature type="transmembrane region" description="Helical" evidence="1">
    <location>
        <begin position="35"/>
        <end position="53"/>
    </location>
</feature>
<dbReference type="Proteomes" id="UP000481852">
    <property type="component" value="Unassembled WGS sequence"/>
</dbReference>
<dbReference type="Pfam" id="PF04474">
    <property type="entry name" value="DUF554"/>
    <property type="match status" value="1"/>
</dbReference>
<gene>
    <name evidence="2" type="ORF">FYJ35_00790</name>
</gene>
<feature type="transmembrane region" description="Helical" evidence="1">
    <location>
        <begin position="108"/>
        <end position="129"/>
    </location>
</feature>
<reference evidence="2 3" key="1">
    <citation type="submission" date="2019-08" db="EMBL/GenBank/DDBJ databases">
        <title>In-depth cultivation of the pig gut microbiome towards novel bacterial diversity and tailored functional studies.</title>
        <authorList>
            <person name="Wylensek D."/>
            <person name="Hitch T.C.A."/>
            <person name="Clavel T."/>
        </authorList>
    </citation>
    <scope>NUCLEOTIDE SEQUENCE [LARGE SCALE GENOMIC DNA]</scope>
    <source>
        <strain evidence="2 3">Oil+RF-744-WCA-WT-11</strain>
    </source>
</reference>
<dbReference type="EMBL" id="VULZ01000001">
    <property type="protein sequence ID" value="MSS13600.1"/>
    <property type="molecule type" value="Genomic_DNA"/>
</dbReference>
<feature type="transmembrane region" description="Helical" evidence="1">
    <location>
        <begin position="6"/>
        <end position="23"/>
    </location>
</feature>
<comment type="caution">
    <text evidence="2">The sequence shown here is derived from an EMBL/GenBank/DDBJ whole genome shotgun (WGS) entry which is preliminary data.</text>
</comment>
<name>A0A6L5X029_9FIRM</name>
<feature type="transmembrane region" description="Helical" evidence="1">
    <location>
        <begin position="166"/>
        <end position="186"/>
    </location>
</feature>
<dbReference type="InterPro" id="IPR007563">
    <property type="entry name" value="DUF554"/>
</dbReference>
<keyword evidence="3" id="KW-1185">Reference proteome</keyword>
<evidence type="ECO:0000313" key="3">
    <source>
        <dbReference type="Proteomes" id="UP000481852"/>
    </source>
</evidence>